<protein>
    <submittedName>
        <fullName evidence="3">Uncharacterized protein</fullName>
    </submittedName>
</protein>
<feature type="compositionally biased region" description="Basic and acidic residues" evidence="2">
    <location>
        <begin position="653"/>
        <end position="673"/>
    </location>
</feature>
<reference evidence="3 4" key="1">
    <citation type="journal article" date="2020" name="ISME J.">
        <title>Uncovering the hidden diversity of litter-decomposition mechanisms in mushroom-forming fungi.</title>
        <authorList>
            <person name="Floudas D."/>
            <person name="Bentzer J."/>
            <person name="Ahren D."/>
            <person name="Johansson T."/>
            <person name="Persson P."/>
            <person name="Tunlid A."/>
        </authorList>
    </citation>
    <scope>NUCLEOTIDE SEQUENCE [LARGE SCALE GENOMIC DNA]</scope>
    <source>
        <strain evidence="3 4">CBS 406.79</strain>
    </source>
</reference>
<name>A0A8H5HTM0_9AGAR</name>
<comment type="caution">
    <text evidence="3">The sequence shown here is derived from an EMBL/GenBank/DDBJ whole genome shotgun (WGS) entry which is preliminary data.</text>
</comment>
<keyword evidence="4" id="KW-1185">Reference proteome</keyword>
<feature type="coiled-coil region" evidence="1">
    <location>
        <begin position="442"/>
        <end position="484"/>
    </location>
</feature>
<dbReference type="EMBL" id="JAACJN010000023">
    <property type="protein sequence ID" value="KAF5389230.1"/>
    <property type="molecule type" value="Genomic_DNA"/>
</dbReference>
<evidence type="ECO:0000313" key="4">
    <source>
        <dbReference type="Proteomes" id="UP000518752"/>
    </source>
</evidence>
<feature type="region of interest" description="Disordered" evidence="2">
    <location>
        <begin position="212"/>
        <end position="283"/>
    </location>
</feature>
<feature type="compositionally biased region" description="Polar residues" evidence="2">
    <location>
        <begin position="637"/>
        <end position="647"/>
    </location>
</feature>
<organism evidence="3 4">
    <name type="scientific">Collybiopsis confluens</name>
    <dbReference type="NCBI Taxonomy" id="2823264"/>
    <lineage>
        <taxon>Eukaryota</taxon>
        <taxon>Fungi</taxon>
        <taxon>Dikarya</taxon>
        <taxon>Basidiomycota</taxon>
        <taxon>Agaricomycotina</taxon>
        <taxon>Agaricomycetes</taxon>
        <taxon>Agaricomycetidae</taxon>
        <taxon>Agaricales</taxon>
        <taxon>Marasmiineae</taxon>
        <taxon>Omphalotaceae</taxon>
        <taxon>Collybiopsis</taxon>
    </lineage>
</organism>
<evidence type="ECO:0000256" key="2">
    <source>
        <dbReference type="SAM" id="MobiDB-lite"/>
    </source>
</evidence>
<keyword evidence="1" id="KW-0175">Coiled coil</keyword>
<feature type="compositionally biased region" description="Polar residues" evidence="2">
    <location>
        <begin position="91"/>
        <end position="102"/>
    </location>
</feature>
<evidence type="ECO:0000313" key="3">
    <source>
        <dbReference type="EMBL" id="KAF5389230.1"/>
    </source>
</evidence>
<feature type="compositionally biased region" description="Basic and acidic residues" evidence="2">
    <location>
        <begin position="528"/>
        <end position="555"/>
    </location>
</feature>
<dbReference type="AlphaFoldDB" id="A0A8H5HTM0"/>
<feature type="region of interest" description="Disordered" evidence="2">
    <location>
        <begin position="486"/>
        <end position="673"/>
    </location>
</feature>
<accession>A0A8H5HTM0</accession>
<feature type="compositionally biased region" description="Pro residues" evidence="2">
    <location>
        <begin position="135"/>
        <end position="144"/>
    </location>
</feature>
<feature type="compositionally biased region" description="Low complexity" evidence="2">
    <location>
        <begin position="606"/>
        <end position="623"/>
    </location>
</feature>
<proteinExistence type="predicted"/>
<gene>
    <name evidence="3" type="ORF">D9757_003464</name>
</gene>
<dbReference type="OrthoDB" id="2138242at2759"/>
<sequence>MSVKPGSVATHIPPSLPSFAQTFSSASLTPYGPDDNSLPPIQSKTSSHNFSRVERPQMPVLSRHRGDEDAARSAGRKRSHEEASSSRNEDSQPNSGRNSPSLTRVKEEPEQDMLDPTPPPPPSAPENTILDTSVAPPPSSILPPPKKRRVTISGAPALDTDVRIAPDQTNSTPISPVVIGINVQRDNPSEVDKLRSMLSVKQQQQALIEQRRGSVAGLMSPTATSGEKPGSRPLRRSPNLGAGNRRHTIVAQKHGSPPPTSISAHSLPPPPISFARRPGGIKRKPADILISPRDAHTPEQFAPSIQSAPPIPHAGQQGGGTAGRFHMALPRLPSVMGIDNARRPVSGNVPPTPTRFSAQRMAVNQAGSHPIPGISGRSPPNASIAIASTLVPPTPSALHHPGYTGEKSAFLAPFESFYDALNDSRQLKTWLSEQLQKSKILVQNLTQQQDKLHEVVDSLVEKKVSGMRSEISSLHKRVEELEEALRVTASSRRPSLEGPGSSSGRSKGKQATRNGVAEGYTFPPIPPIDRERLRSESERRASPGWGHEKDNRDAQDSENGSPAPFSDSRRLSLSSSRLEPRSQPIDNVARPPFAMPSPPMTFRDGPTSTSHPPPLSSKLSRGGRPPGPPHQQSSPRLSGSTQDTIMAQSSPQPRRDDSRRNSIVDANMDNRES</sequence>
<feature type="compositionally biased region" description="Polar residues" evidence="2">
    <location>
        <begin position="39"/>
        <end position="50"/>
    </location>
</feature>
<feature type="region of interest" description="Disordered" evidence="2">
    <location>
        <begin position="1"/>
        <end position="174"/>
    </location>
</feature>
<evidence type="ECO:0000256" key="1">
    <source>
        <dbReference type="SAM" id="Coils"/>
    </source>
</evidence>
<feature type="compositionally biased region" description="Basic and acidic residues" evidence="2">
    <location>
        <begin position="79"/>
        <end position="90"/>
    </location>
</feature>
<dbReference type="Proteomes" id="UP000518752">
    <property type="component" value="Unassembled WGS sequence"/>
</dbReference>
<feature type="compositionally biased region" description="Polar residues" evidence="2">
    <location>
        <begin position="18"/>
        <end position="28"/>
    </location>
</feature>